<evidence type="ECO:0000256" key="1">
    <source>
        <dbReference type="SAM" id="SignalP"/>
    </source>
</evidence>
<accession>A0A5C6GM80</accession>
<evidence type="ECO:0000313" key="3">
    <source>
        <dbReference type="EMBL" id="TWU78569.1"/>
    </source>
</evidence>
<dbReference type="AlphaFoldDB" id="A0A167ECZ8"/>
<accession>A0A167ECZ8</accession>
<evidence type="ECO:0008006" key="6">
    <source>
        <dbReference type="Google" id="ProtNLM"/>
    </source>
</evidence>
<reference evidence="2 4" key="1">
    <citation type="journal article" date="2016" name="Genome Biol. Evol.">
        <title>Divergent and convergent evolution of fungal pathogenicity.</title>
        <authorList>
            <person name="Shang Y."/>
            <person name="Xiao G."/>
            <person name="Zheng P."/>
            <person name="Cen K."/>
            <person name="Zhan S."/>
            <person name="Wang C."/>
        </authorList>
    </citation>
    <scope>NUCLEOTIDE SEQUENCE [LARGE SCALE GENOMIC DNA]</scope>
    <source>
        <strain evidence="2 4">RCEF 4871</strain>
    </source>
</reference>
<dbReference type="Proteomes" id="UP000317257">
    <property type="component" value="Unassembled WGS sequence"/>
</dbReference>
<dbReference type="CDD" id="cd22191">
    <property type="entry name" value="DPBB_RlpA_EXP_N-like"/>
    <property type="match status" value="1"/>
</dbReference>
<dbReference type="OMA" id="QSIDMCL"/>
<dbReference type="OrthoDB" id="623670at2759"/>
<comment type="caution">
    <text evidence="2">The sequence shown here is derived from an EMBL/GenBank/DDBJ whole genome shotgun (WGS) entry which is preliminary data.</text>
</comment>
<dbReference type="Proteomes" id="UP000243498">
    <property type="component" value="Unassembled WGS sequence"/>
</dbReference>
<evidence type="ECO:0000313" key="2">
    <source>
        <dbReference type="EMBL" id="OAA43707.1"/>
    </source>
</evidence>
<reference evidence="3" key="3">
    <citation type="journal article" date="2019" name="Microbiol. Resour. Announc.">
        <title>Genome Sequence of Metarhizium rileyi, a Microbial Control Agent for Lepidoptera.</title>
        <authorList>
            <person name="Binneck E."/>
            <person name="Lastra C.C.L."/>
            <person name="Sosa-Gomez D.R."/>
        </authorList>
    </citation>
    <scope>NUCLEOTIDE SEQUENCE</scope>
    <source>
        <strain evidence="3">Cep018-CH2</strain>
    </source>
</reference>
<dbReference type="EMBL" id="SBHS01000001">
    <property type="protein sequence ID" value="TWU78569.1"/>
    <property type="molecule type" value="Genomic_DNA"/>
</dbReference>
<reference evidence="5" key="2">
    <citation type="submission" date="2018-12" db="EMBL/GenBank/DDBJ databases">
        <title>The complete genome of Metarhizium rileyi, a key fungal pathogen of Lepidoptera.</title>
        <authorList>
            <person name="Binneck E."/>
            <person name="Lastra C.C.L."/>
            <person name="Sosa-Gomez D.R."/>
        </authorList>
    </citation>
    <scope>NUCLEOTIDE SEQUENCE [LARGE SCALE GENOMIC DNA]</scope>
    <source>
        <strain evidence="5">Cep018-CH2</strain>
    </source>
</reference>
<feature type="chain" id="PRO_5007885761" description="Barwin-like endoglucanase" evidence="1">
    <location>
        <begin position="19"/>
        <end position="151"/>
    </location>
</feature>
<dbReference type="SUPFAM" id="SSF50685">
    <property type="entry name" value="Barwin-like endoglucanases"/>
    <property type="match status" value="1"/>
</dbReference>
<sequence>MHPTSILVLLGLALPATAAPVPDITARAAAGGTNVNGSIYAFGSPAACRQAFYNSGACGLSARRKNVDPKISLIALPSAIFDKAASSAQAGSLCGRVITMKRNGVKRKAMVADRNQGPDNSIDMCLDLWQAFGGRDRDGTLLRGFSWEVSQ</sequence>
<keyword evidence="1" id="KW-0732">Signal</keyword>
<gene>
    <name evidence="3" type="ORF">ED733_003664</name>
    <name evidence="2" type="ORF">NOR_04282</name>
</gene>
<dbReference type="InterPro" id="IPR036908">
    <property type="entry name" value="RlpA-like_sf"/>
</dbReference>
<proteinExistence type="predicted"/>
<dbReference type="EMBL" id="AZHC01000011">
    <property type="protein sequence ID" value="OAA43707.1"/>
    <property type="molecule type" value="Genomic_DNA"/>
</dbReference>
<evidence type="ECO:0000313" key="4">
    <source>
        <dbReference type="Proteomes" id="UP000243498"/>
    </source>
</evidence>
<keyword evidence="4" id="KW-1185">Reference proteome</keyword>
<evidence type="ECO:0000313" key="5">
    <source>
        <dbReference type="Proteomes" id="UP000317257"/>
    </source>
</evidence>
<name>A0A167ECZ8_METRR</name>
<feature type="signal peptide" evidence="1">
    <location>
        <begin position="1"/>
        <end position="18"/>
    </location>
</feature>
<protein>
    <recommendedName>
        <fullName evidence="6">Barwin-like endoglucanase</fullName>
    </recommendedName>
</protein>
<dbReference type="Gene3D" id="2.40.40.10">
    <property type="entry name" value="RlpA-like domain"/>
    <property type="match status" value="1"/>
</dbReference>
<organism evidence="2 4">
    <name type="scientific">Metarhizium rileyi (strain RCEF 4871)</name>
    <name type="common">Nomuraea rileyi</name>
    <dbReference type="NCBI Taxonomy" id="1649241"/>
    <lineage>
        <taxon>Eukaryota</taxon>
        <taxon>Fungi</taxon>
        <taxon>Dikarya</taxon>
        <taxon>Ascomycota</taxon>
        <taxon>Pezizomycotina</taxon>
        <taxon>Sordariomycetes</taxon>
        <taxon>Hypocreomycetidae</taxon>
        <taxon>Hypocreales</taxon>
        <taxon>Clavicipitaceae</taxon>
        <taxon>Metarhizium</taxon>
    </lineage>
</organism>